<proteinExistence type="predicted"/>
<dbReference type="AlphaFoldDB" id="A0AA88QVH5"/>
<dbReference type="PANTHER" id="PTHR33132:SF135">
    <property type="entry name" value="OS02G0799700 PROTEIN"/>
    <property type="match status" value="1"/>
</dbReference>
<feature type="region of interest" description="Disordered" evidence="1">
    <location>
        <begin position="81"/>
        <end position="103"/>
    </location>
</feature>
<reference evidence="2" key="1">
    <citation type="submission" date="2022-12" db="EMBL/GenBank/DDBJ databases">
        <title>Draft genome assemblies for two species of Escallonia (Escalloniales).</title>
        <authorList>
            <person name="Chanderbali A."/>
            <person name="Dervinis C."/>
            <person name="Anghel I."/>
            <person name="Soltis D."/>
            <person name="Soltis P."/>
            <person name="Zapata F."/>
        </authorList>
    </citation>
    <scope>NUCLEOTIDE SEQUENCE</scope>
    <source>
        <strain evidence="2">UCBG92.1500</strain>
        <tissue evidence="2">Leaf</tissue>
    </source>
</reference>
<keyword evidence="3" id="KW-1185">Reference proteome</keyword>
<protein>
    <submittedName>
        <fullName evidence="2">Uncharacterized protein</fullName>
    </submittedName>
</protein>
<feature type="region of interest" description="Disordered" evidence="1">
    <location>
        <begin position="1"/>
        <end position="25"/>
    </location>
</feature>
<evidence type="ECO:0000313" key="3">
    <source>
        <dbReference type="Proteomes" id="UP001187471"/>
    </source>
</evidence>
<feature type="compositionally biased region" description="Polar residues" evidence="1">
    <location>
        <begin position="15"/>
        <end position="24"/>
    </location>
</feature>
<comment type="caution">
    <text evidence="2">The sequence shown here is derived from an EMBL/GenBank/DDBJ whole genome shotgun (WGS) entry which is preliminary data.</text>
</comment>
<evidence type="ECO:0000313" key="2">
    <source>
        <dbReference type="EMBL" id="KAK2971391.1"/>
    </source>
</evidence>
<sequence length="103" mass="11067">MHGAKGLNKMGVSLANATQQTPKNVTDEKSAKMFCVCAPTSHAGSFRCRIHRAAMFQKSSGDNITSDGKVDGQLRVSRYGRVAADGVQHNSKPAKQPRHSVDV</sequence>
<evidence type="ECO:0000256" key="1">
    <source>
        <dbReference type="SAM" id="MobiDB-lite"/>
    </source>
</evidence>
<accession>A0AA88QVH5</accession>
<name>A0AA88QVH5_9ASTE</name>
<dbReference type="Proteomes" id="UP001187471">
    <property type="component" value="Unassembled WGS sequence"/>
</dbReference>
<organism evidence="2 3">
    <name type="scientific">Escallonia rubra</name>
    <dbReference type="NCBI Taxonomy" id="112253"/>
    <lineage>
        <taxon>Eukaryota</taxon>
        <taxon>Viridiplantae</taxon>
        <taxon>Streptophyta</taxon>
        <taxon>Embryophyta</taxon>
        <taxon>Tracheophyta</taxon>
        <taxon>Spermatophyta</taxon>
        <taxon>Magnoliopsida</taxon>
        <taxon>eudicotyledons</taxon>
        <taxon>Gunneridae</taxon>
        <taxon>Pentapetalae</taxon>
        <taxon>asterids</taxon>
        <taxon>campanulids</taxon>
        <taxon>Escalloniales</taxon>
        <taxon>Escalloniaceae</taxon>
        <taxon>Escallonia</taxon>
    </lineage>
</organism>
<gene>
    <name evidence="2" type="ORF">RJ640_025341</name>
</gene>
<dbReference type="EMBL" id="JAVXUO010002584">
    <property type="protein sequence ID" value="KAK2971391.1"/>
    <property type="molecule type" value="Genomic_DNA"/>
</dbReference>
<dbReference type="PANTHER" id="PTHR33132">
    <property type="entry name" value="OSJNBB0118P14.9 PROTEIN"/>
    <property type="match status" value="1"/>
</dbReference>